<dbReference type="InterPro" id="IPR020847">
    <property type="entry name" value="AP_endonuclease_F1_BS"/>
</dbReference>
<dbReference type="PROSITE" id="PS51435">
    <property type="entry name" value="AP_NUCLEASE_F1_4"/>
    <property type="match status" value="1"/>
</dbReference>
<organism evidence="9 11">
    <name type="scientific">Holdemania massiliensis</name>
    <dbReference type="NCBI Taxonomy" id="1468449"/>
    <lineage>
        <taxon>Bacteria</taxon>
        <taxon>Bacillati</taxon>
        <taxon>Bacillota</taxon>
        <taxon>Erysipelotrichia</taxon>
        <taxon>Erysipelotrichales</taxon>
        <taxon>Erysipelotrichaceae</taxon>
        <taxon>Holdemania</taxon>
    </lineage>
</organism>
<dbReference type="RefSeq" id="WP_154238799.1">
    <property type="nucleotide sequence ID" value="NZ_CALJPI010000138.1"/>
</dbReference>
<evidence type="ECO:0000256" key="3">
    <source>
        <dbReference type="ARBA" id="ARBA00022801"/>
    </source>
</evidence>
<evidence type="ECO:0000256" key="6">
    <source>
        <dbReference type="PIRSR" id="PIRSR604808-2"/>
    </source>
</evidence>
<feature type="site" description="Transition state stabilizer" evidence="7">
    <location>
        <position position="148"/>
    </location>
</feature>
<dbReference type="AlphaFoldDB" id="A0A6N7S6M6"/>
<dbReference type="GO" id="GO:0006284">
    <property type="term" value="P:base-excision repair"/>
    <property type="evidence" value="ECO:0007669"/>
    <property type="project" value="TreeGrafter"/>
</dbReference>
<feature type="binding site" evidence="6">
    <location>
        <position position="7"/>
    </location>
    <ligand>
        <name>Mg(2+)</name>
        <dbReference type="ChEBI" id="CHEBI:18420"/>
        <label>1</label>
    </ligand>
</feature>
<keyword evidence="6" id="KW-0464">Manganese</keyword>
<evidence type="ECO:0000256" key="1">
    <source>
        <dbReference type="ARBA" id="ARBA00007092"/>
    </source>
</evidence>
<dbReference type="NCBIfam" id="TIGR00195">
    <property type="entry name" value="exoDNase_III"/>
    <property type="match status" value="1"/>
</dbReference>
<dbReference type="EMBL" id="WKPI01000013">
    <property type="protein sequence ID" value="MSC33219.1"/>
    <property type="molecule type" value="Genomic_DNA"/>
</dbReference>
<evidence type="ECO:0000256" key="5">
    <source>
        <dbReference type="PIRSR" id="PIRSR604808-1"/>
    </source>
</evidence>
<keyword evidence="3 9" id="KW-0378">Hydrolase</keyword>
<dbReference type="GO" id="GO:0008081">
    <property type="term" value="F:phosphoric diester hydrolase activity"/>
    <property type="evidence" value="ECO:0007669"/>
    <property type="project" value="TreeGrafter"/>
</dbReference>
<sequence>MKLISWNVNGLRACLQKGFLDFFNEQDADIFALQETKLQPHQIELELPGYHQFWNSAERKGYSGTAVFTKQEPLSVQYDFVEAEGEHPKEGRVITLEFEKFYFVTAYVPNSKEELARLDYRMTWEDAMQRHLTKLNQSKPVIYTGDLNVAVEEIDLKNPKTNHFNPGFSDQERQKMRDLLGLGFADTFRTLYPEKIEYSWWSYRFQARTKNVGWRIDYFIVSQALMKQVKDSVIYGHILGSDHCPVGIEIDF</sequence>
<dbReference type="NCBIfam" id="TIGR00633">
    <property type="entry name" value="xth"/>
    <property type="match status" value="1"/>
</dbReference>
<dbReference type="GO" id="GO:0046872">
    <property type="term" value="F:metal ion binding"/>
    <property type="evidence" value="ECO:0007669"/>
    <property type="project" value="UniProtKB-KW"/>
</dbReference>
<comment type="similarity">
    <text evidence="1">Belongs to the DNA repair enzymes AP/ExoA family.</text>
</comment>
<dbReference type="InterPro" id="IPR005135">
    <property type="entry name" value="Endo/exonuclease/phosphatase"/>
</dbReference>
<feature type="binding site" evidence="6">
    <location>
        <position position="146"/>
    </location>
    <ligand>
        <name>Mg(2+)</name>
        <dbReference type="ChEBI" id="CHEBI:18420"/>
        <label>1</label>
    </ligand>
</feature>
<dbReference type="EC" id="3.1.11.2" evidence="9"/>
<feature type="binding site" evidence="6">
    <location>
        <position position="35"/>
    </location>
    <ligand>
        <name>Mg(2+)</name>
        <dbReference type="ChEBI" id="CHEBI:18420"/>
        <label>1</label>
    </ligand>
</feature>
<dbReference type="GO" id="GO:0003677">
    <property type="term" value="F:DNA binding"/>
    <property type="evidence" value="ECO:0007669"/>
    <property type="project" value="InterPro"/>
</dbReference>
<dbReference type="PROSITE" id="PS00726">
    <property type="entry name" value="AP_NUCLEASE_F1_1"/>
    <property type="match status" value="1"/>
</dbReference>
<evidence type="ECO:0000313" key="11">
    <source>
        <dbReference type="Proteomes" id="UP000433575"/>
    </source>
</evidence>
<accession>A0A6N7S6M6</accession>
<feature type="site" description="Important for catalytic activity" evidence="7">
    <location>
        <position position="217"/>
    </location>
</feature>
<comment type="caution">
    <text evidence="9">The sequence shown here is derived from an EMBL/GenBank/DDBJ whole genome shotgun (WGS) entry which is preliminary data.</text>
</comment>
<comment type="cofactor">
    <cofactor evidence="6">
        <name>Mg(2+)</name>
        <dbReference type="ChEBI" id="CHEBI:18420"/>
    </cofactor>
    <cofactor evidence="6">
        <name>Mn(2+)</name>
        <dbReference type="ChEBI" id="CHEBI:29035"/>
    </cofactor>
    <text evidence="6">Probably binds two magnesium or manganese ions per subunit.</text>
</comment>
<feature type="binding site" evidence="6">
    <location>
        <position position="148"/>
    </location>
    <ligand>
        <name>Mg(2+)</name>
        <dbReference type="ChEBI" id="CHEBI:18420"/>
        <label>1</label>
    </ligand>
</feature>
<keyword evidence="4 6" id="KW-0460">Magnesium</keyword>
<feature type="active site" description="Proton donor/acceptor" evidence="5">
    <location>
        <position position="146"/>
    </location>
</feature>
<evidence type="ECO:0000313" key="10">
    <source>
        <dbReference type="EMBL" id="MSC33219.1"/>
    </source>
</evidence>
<evidence type="ECO:0000313" key="9">
    <source>
        <dbReference type="EMBL" id="MSA89541.1"/>
    </source>
</evidence>
<dbReference type="EMBL" id="WKPJ01000012">
    <property type="protein sequence ID" value="MSA89541.1"/>
    <property type="molecule type" value="Genomic_DNA"/>
</dbReference>
<dbReference type="GO" id="GO:0003906">
    <property type="term" value="F:DNA-(apurinic or apyrimidinic site) endonuclease activity"/>
    <property type="evidence" value="ECO:0007669"/>
    <property type="project" value="TreeGrafter"/>
</dbReference>
<dbReference type="Gene3D" id="3.60.10.10">
    <property type="entry name" value="Endonuclease/exonuclease/phosphatase"/>
    <property type="match status" value="1"/>
</dbReference>
<evidence type="ECO:0000259" key="8">
    <source>
        <dbReference type="Pfam" id="PF03372"/>
    </source>
</evidence>
<dbReference type="Proteomes" id="UP000433575">
    <property type="component" value="Unassembled WGS sequence"/>
</dbReference>
<dbReference type="InterPro" id="IPR036691">
    <property type="entry name" value="Endo/exonu/phosph_ase_sf"/>
</dbReference>
<feature type="active site" evidence="5">
    <location>
        <position position="107"/>
    </location>
</feature>
<protein>
    <submittedName>
        <fullName evidence="9">Exodeoxyribonuclease III</fullName>
        <ecNumber evidence="9">3.1.11.2</ecNumber>
    </submittedName>
</protein>
<name>A0A6N7S6M6_9FIRM</name>
<feature type="binding site" evidence="6">
    <location>
        <position position="243"/>
    </location>
    <ligand>
        <name>Mg(2+)</name>
        <dbReference type="ChEBI" id="CHEBI:18420"/>
        <label>1</label>
    </ligand>
</feature>
<dbReference type="OrthoDB" id="9803914at2"/>
<dbReference type="CDD" id="cd09087">
    <property type="entry name" value="Ape1-like_AP-endo"/>
    <property type="match status" value="1"/>
</dbReference>
<dbReference type="PANTHER" id="PTHR22748:SF6">
    <property type="entry name" value="DNA-(APURINIC OR APYRIMIDINIC SITE) ENDONUCLEASE"/>
    <property type="match status" value="1"/>
</dbReference>
<dbReference type="Proteomes" id="UP000480929">
    <property type="component" value="Unassembled WGS sequence"/>
</dbReference>
<dbReference type="Pfam" id="PF03372">
    <property type="entry name" value="Exo_endo_phos"/>
    <property type="match status" value="1"/>
</dbReference>
<reference evidence="11 12" key="1">
    <citation type="journal article" date="2019" name="Nat. Med.">
        <title>A library of human gut bacterial isolates paired with longitudinal multiomics data enables mechanistic microbiome research.</title>
        <authorList>
            <person name="Poyet M."/>
            <person name="Groussin M."/>
            <person name="Gibbons S.M."/>
            <person name="Avila-Pacheco J."/>
            <person name="Jiang X."/>
            <person name="Kearney S.M."/>
            <person name="Perrotta A.R."/>
            <person name="Berdy B."/>
            <person name="Zhao S."/>
            <person name="Lieberman T.D."/>
            <person name="Swanson P.K."/>
            <person name="Smith M."/>
            <person name="Roesemann S."/>
            <person name="Alexander J.E."/>
            <person name="Rich S.A."/>
            <person name="Livny J."/>
            <person name="Vlamakis H."/>
            <person name="Clish C."/>
            <person name="Bullock K."/>
            <person name="Deik A."/>
            <person name="Scott J."/>
            <person name="Pierce K.A."/>
            <person name="Xavier R.J."/>
            <person name="Alm E.J."/>
        </authorList>
    </citation>
    <scope>NUCLEOTIDE SEQUENCE [LARGE SCALE GENOMIC DNA]</scope>
    <source>
        <strain evidence="9 11">BIOML-A4</strain>
        <strain evidence="10 12">BIOML-A5</strain>
    </source>
</reference>
<feature type="domain" description="Endonuclease/exonuclease/phosphatase" evidence="8">
    <location>
        <begin position="4"/>
        <end position="243"/>
    </location>
</feature>
<feature type="active site" description="Proton acceptor" evidence="5">
    <location>
        <position position="243"/>
    </location>
</feature>
<dbReference type="PANTHER" id="PTHR22748">
    <property type="entry name" value="AP ENDONUCLEASE"/>
    <property type="match status" value="1"/>
</dbReference>
<feature type="site" description="Interaction with DNA substrate" evidence="7">
    <location>
        <position position="243"/>
    </location>
</feature>
<evidence type="ECO:0000313" key="12">
    <source>
        <dbReference type="Proteomes" id="UP000480929"/>
    </source>
</evidence>
<proteinExistence type="inferred from homology"/>
<evidence type="ECO:0000256" key="2">
    <source>
        <dbReference type="ARBA" id="ARBA00022723"/>
    </source>
</evidence>
<dbReference type="GO" id="GO:0008311">
    <property type="term" value="F:double-stranded DNA 3'-5' DNA exonuclease activity"/>
    <property type="evidence" value="ECO:0007669"/>
    <property type="project" value="UniProtKB-EC"/>
</dbReference>
<keyword evidence="12" id="KW-1185">Reference proteome</keyword>
<dbReference type="SUPFAM" id="SSF56219">
    <property type="entry name" value="DNase I-like"/>
    <property type="match status" value="1"/>
</dbReference>
<feature type="binding site" evidence="6">
    <location>
        <position position="242"/>
    </location>
    <ligand>
        <name>Mg(2+)</name>
        <dbReference type="ChEBI" id="CHEBI:18420"/>
        <label>1</label>
    </ligand>
</feature>
<evidence type="ECO:0000256" key="7">
    <source>
        <dbReference type="PIRSR" id="PIRSR604808-3"/>
    </source>
</evidence>
<gene>
    <name evidence="9" type="primary">xth</name>
    <name evidence="10" type="ORF">GKD88_08800</name>
    <name evidence="9" type="ORF">GKE08_09395</name>
</gene>
<keyword evidence="2 6" id="KW-0479">Metal-binding</keyword>
<evidence type="ECO:0000256" key="4">
    <source>
        <dbReference type="ARBA" id="ARBA00022842"/>
    </source>
</evidence>
<dbReference type="InterPro" id="IPR004808">
    <property type="entry name" value="AP_endonuc_1"/>
</dbReference>